<organism evidence="2 3">
    <name type="scientific">Ampelomyces quisqualis</name>
    <name type="common">Powdery mildew agent</name>
    <dbReference type="NCBI Taxonomy" id="50730"/>
    <lineage>
        <taxon>Eukaryota</taxon>
        <taxon>Fungi</taxon>
        <taxon>Dikarya</taxon>
        <taxon>Ascomycota</taxon>
        <taxon>Pezizomycotina</taxon>
        <taxon>Dothideomycetes</taxon>
        <taxon>Pleosporomycetidae</taxon>
        <taxon>Pleosporales</taxon>
        <taxon>Pleosporineae</taxon>
        <taxon>Phaeosphaeriaceae</taxon>
        <taxon>Ampelomyces</taxon>
    </lineage>
</organism>
<dbReference type="Proteomes" id="UP000800096">
    <property type="component" value="Unassembled WGS sequence"/>
</dbReference>
<dbReference type="EMBL" id="ML979140">
    <property type="protein sequence ID" value="KAF1912379.1"/>
    <property type="molecule type" value="Genomic_DNA"/>
</dbReference>
<dbReference type="InterPro" id="IPR056632">
    <property type="entry name" value="DUF7730"/>
</dbReference>
<dbReference type="AlphaFoldDB" id="A0A6A5QAG7"/>
<sequence>MALQQRSVGLSQEEANVITMRNQCHSPLLRLPAELRNKIFGYALGGLSIKFTKGPHKPSDRRRYAYDPVWARLVAHNEASSKDNDVSIANLTGVLKTCRQIHTETSTLLLEINTLELLPTELNDFLNDLTNRQRDAISSFRITLLYPFDPVKNSFSAHFKRYYSRVKAVGFDVWSGYENLARMRGLKRVIIGKGCLNEIYPIPSFDSVVAQVKTYTGGRNLEVIFEDMTAPET</sequence>
<name>A0A6A5QAG7_AMPQU</name>
<dbReference type="PANTHER" id="PTHR38790:SF4">
    <property type="entry name" value="2EXR DOMAIN-CONTAINING PROTEIN"/>
    <property type="match status" value="1"/>
</dbReference>
<dbReference type="Pfam" id="PF24864">
    <property type="entry name" value="DUF7730"/>
    <property type="match status" value="1"/>
</dbReference>
<accession>A0A6A5QAG7</accession>
<keyword evidence="3" id="KW-1185">Reference proteome</keyword>
<evidence type="ECO:0000313" key="2">
    <source>
        <dbReference type="EMBL" id="KAF1912379.1"/>
    </source>
</evidence>
<protein>
    <recommendedName>
        <fullName evidence="1">DUF7730 domain-containing protein</fullName>
    </recommendedName>
</protein>
<evidence type="ECO:0000259" key="1">
    <source>
        <dbReference type="Pfam" id="PF24864"/>
    </source>
</evidence>
<dbReference type="OrthoDB" id="5413827at2759"/>
<feature type="domain" description="DUF7730" evidence="1">
    <location>
        <begin position="22"/>
        <end position="190"/>
    </location>
</feature>
<dbReference type="PANTHER" id="PTHR38790">
    <property type="entry name" value="2EXR DOMAIN-CONTAINING PROTEIN-RELATED"/>
    <property type="match status" value="1"/>
</dbReference>
<reference evidence="2" key="1">
    <citation type="journal article" date="2020" name="Stud. Mycol.">
        <title>101 Dothideomycetes genomes: a test case for predicting lifestyles and emergence of pathogens.</title>
        <authorList>
            <person name="Haridas S."/>
            <person name="Albert R."/>
            <person name="Binder M."/>
            <person name="Bloem J."/>
            <person name="Labutti K."/>
            <person name="Salamov A."/>
            <person name="Andreopoulos B."/>
            <person name="Baker S."/>
            <person name="Barry K."/>
            <person name="Bills G."/>
            <person name="Bluhm B."/>
            <person name="Cannon C."/>
            <person name="Castanera R."/>
            <person name="Culley D."/>
            <person name="Daum C."/>
            <person name="Ezra D."/>
            <person name="Gonzalez J."/>
            <person name="Henrissat B."/>
            <person name="Kuo A."/>
            <person name="Liang C."/>
            <person name="Lipzen A."/>
            <person name="Lutzoni F."/>
            <person name="Magnuson J."/>
            <person name="Mondo S."/>
            <person name="Nolan M."/>
            <person name="Ohm R."/>
            <person name="Pangilinan J."/>
            <person name="Park H.-J."/>
            <person name="Ramirez L."/>
            <person name="Alfaro M."/>
            <person name="Sun H."/>
            <person name="Tritt A."/>
            <person name="Yoshinaga Y."/>
            <person name="Zwiers L.-H."/>
            <person name="Turgeon B."/>
            <person name="Goodwin S."/>
            <person name="Spatafora J."/>
            <person name="Crous P."/>
            <person name="Grigoriev I."/>
        </authorList>
    </citation>
    <scope>NUCLEOTIDE SEQUENCE</scope>
    <source>
        <strain evidence="2">HMLAC05119</strain>
    </source>
</reference>
<evidence type="ECO:0000313" key="3">
    <source>
        <dbReference type="Proteomes" id="UP000800096"/>
    </source>
</evidence>
<proteinExistence type="predicted"/>
<gene>
    <name evidence="2" type="ORF">BDU57DRAFT_542220</name>
</gene>